<protein>
    <submittedName>
        <fullName evidence="1">14664_t:CDS:1</fullName>
    </submittedName>
</protein>
<keyword evidence="2" id="KW-1185">Reference proteome</keyword>
<evidence type="ECO:0000313" key="2">
    <source>
        <dbReference type="Proteomes" id="UP000789405"/>
    </source>
</evidence>
<dbReference type="AlphaFoldDB" id="A0A9N8YQE2"/>
<proteinExistence type="predicted"/>
<evidence type="ECO:0000313" key="1">
    <source>
        <dbReference type="EMBL" id="CAG8445667.1"/>
    </source>
</evidence>
<accession>A0A9N8YQE2</accession>
<reference evidence="1" key="1">
    <citation type="submission" date="2021-06" db="EMBL/GenBank/DDBJ databases">
        <authorList>
            <person name="Kallberg Y."/>
            <person name="Tangrot J."/>
            <person name="Rosling A."/>
        </authorList>
    </citation>
    <scope>NUCLEOTIDE SEQUENCE</scope>
    <source>
        <strain evidence="1">MA453B</strain>
    </source>
</reference>
<gene>
    <name evidence="1" type="ORF">DERYTH_LOCUS184</name>
</gene>
<dbReference type="Proteomes" id="UP000789405">
    <property type="component" value="Unassembled WGS sequence"/>
</dbReference>
<sequence>MDFLIIVTSQKDILFYQLTAPEDVLFHQLIVHHNIEVTLESNIDTIHEVGVLIVKDQEVIFQVIHKVEALNVIAQKVLEKIKLRIMIMLELSNSPETLTLLKLSVSPEPTNGYKSKILHHINKVGENIAHVKKVRKHWYDFKKWSDSSKPPDDALE</sequence>
<comment type="caution">
    <text evidence="1">The sequence shown here is derived from an EMBL/GenBank/DDBJ whole genome shotgun (WGS) entry which is preliminary data.</text>
</comment>
<dbReference type="EMBL" id="CAJVPY010000034">
    <property type="protein sequence ID" value="CAG8445667.1"/>
    <property type="molecule type" value="Genomic_DNA"/>
</dbReference>
<name>A0A9N8YQE2_9GLOM</name>
<organism evidence="1 2">
    <name type="scientific">Dentiscutata erythropus</name>
    <dbReference type="NCBI Taxonomy" id="1348616"/>
    <lineage>
        <taxon>Eukaryota</taxon>
        <taxon>Fungi</taxon>
        <taxon>Fungi incertae sedis</taxon>
        <taxon>Mucoromycota</taxon>
        <taxon>Glomeromycotina</taxon>
        <taxon>Glomeromycetes</taxon>
        <taxon>Diversisporales</taxon>
        <taxon>Gigasporaceae</taxon>
        <taxon>Dentiscutata</taxon>
    </lineage>
</organism>
<dbReference type="OrthoDB" id="2447567at2759"/>